<feature type="compositionally biased region" description="Polar residues" evidence="1">
    <location>
        <begin position="101"/>
        <end position="116"/>
    </location>
</feature>
<dbReference type="EMBL" id="BCSX01000010">
    <property type="protein sequence ID" value="GAS86719.1"/>
    <property type="molecule type" value="Genomic_DNA"/>
</dbReference>
<evidence type="ECO:0000256" key="1">
    <source>
        <dbReference type="SAM" id="MobiDB-lite"/>
    </source>
</evidence>
<organism evidence="2 3">
    <name type="scientific">Mycolicibacterium brisbanense</name>
    <dbReference type="NCBI Taxonomy" id="146020"/>
    <lineage>
        <taxon>Bacteria</taxon>
        <taxon>Bacillati</taxon>
        <taxon>Actinomycetota</taxon>
        <taxon>Actinomycetes</taxon>
        <taxon>Mycobacteriales</taxon>
        <taxon>Mycobacteriaceae</taxon>
        <taxon>Mycolicibacterium</taxon>
    </lineage>
</organism>
<comment type="caution">
    <text evidence="2">The sequence shown here is derived from an EMBL/GenBank/DDBJ whole genome shotgun (WGS) entry which is preliminary data.</text>
</comment>
<sequence>MRSDNPARILRRIRLTELFTHRQTLYRRQQDTPLSTRQSGHRVNLWNIKYDRLNVVRRFTLGKRLGNTLPRPDRQRESIRRPRERRNLRRIPLARPRRTYEGTQQVQTSSITDYAG</sequence>
<name>A0A117I4D6_9MYCO</name>
<feature type="region of interest" description="Disordered" evidence="1">
    <location>
        <begin position="65"/>
        <end position="116"/>
    </location>
</feature>
<reference evidence="3" key="1">
    <citation type="journal article" date="2016" name="Genome Announc.">
        <title>Draft Genome Sequences of Five Rapidly Growing Mycobacterium Species, M. thermoresistibile, M. fortuitum subsp. acetamidolyticum, M. canariasense, M. brisbanense, and M. novocastrense.</title>
        <authorList>
            <person name="Katahira K."/>
            <person name="Ogura Y."/>
            <person name="Gotoh Y."/>
            <person name="Hayashi T."/>
        </authorList>
    </citation>
    <scope>NUCLEOTIDE SEQUENCE [LARGE SCALE GENOMIC DNA]</scope>
    <source>
        <strain evidence="3">JCM15654</strain>
    </source>
</reference>
<proteinExistence type="predicted"/>
<dbReference type="Proteomes" id="UP000069620">
    <property type="component" value="Unassembled WGS sequence"/>
</dbReference>
<accession>A0A117I4D6</accession>
<evidence type="ECO:0000313" key="2">
    <source>
        <dbReference type="EMBL" id="GAS86719.1"/>
    </source>
</evidence>
<evidence type="ECO:0000313" key="3">
    <source>
        <dbReference type="Proteomes" id="UP000069620"/>
    </source>
</evidence>
<dbReference type="AlphaFoldDB" id="A0A117I4D6"/>
<feature type="compositionally biased region" description="Basic and acidic residues" evidence="1">
    <location>
        <begin position="71"/>
        <end position="81"/>
    </location>
</feature>
<reference evidence="3" key="2">
    <citation type="submission" date="2016-02" db="EMBL/GenBank/DDBJ databases">
        <title>Draft genome sequence of five rapidly growing Mycobacterium species.</title>
        <authorList>
            <person name="Katahira K."/>
            <person name="Gotou Y."/>
            <person name="Iida K."/>
            <person name="Ogura Y."/>
            <person name="Hayashi T."/>
        </authorList>
    </citation>
    <scope>NUCLEOTIDE SEQUENCE [LARGE SCALE GENOMIC DNA]</scope>
    <source>
        <strain evidence="3">JCM15654</strain>
    </source>
</reference>
<keyword evidence="3" id="KW-1185">Reference proteome</keyword>
<protein>
    <submittedName>
        <fullName evidence="2">Heavy metal efflux pump, CzcA family</fullName>
    </submittedName>
</protein>
<gene>
    <name evidence="2" type="ORF">RMCB_0815</name>
</gene>